<evidence type="ECO:0000256" key="3">
    <source>
        <dbReference type="ARBA" id="ARBA00022553"/>
    </source>
</evidence>
<sequence length="749" mass="79644">MADEATLREYLKKATAELQRSRQRVEELESAAREPIAIVGMACGFPGGVRSPEDLWRLVDDGGDAISRFPDDRGWDLAGLYSPDSDGLEKTGTHEGGFLDGVADFDAEFFDIAPHEALAMDPQHRLLLEASWEALERAGIVPDDVRGSRTGVYAGVVYGHYGPQSRETPPPGLEPYLGIGNATSAASGRIAYTLGLEGPAVTVDTACSSSMVATHLACQALRHGDCTLALAGGVAVMATPDAFDEFSRRHGLAADGRCKSFSATADGIGFSEGVGMLVLERLSDARRNGHPVLAVVLGSATNQDGATNGLTAPSGPAQQRLIRQALADARLTPDRVDAVEAHGVGSPLGDPIEASALLEVYGRGRPADRPLLVSSVKSNIGHPHAASGVAGVIKMVMSLRHGRVPRIVHLDSPSTSVDWTRGAVEPLAEPRAWPDTGRARCGAVSSFGMSGTNAHIILGEAPPPIPTAPDGATAEAPPEPARTVPWVLSARSPDALRAQAERLAAFLEKHPDVDPLDVGYTLATARSTFEHRAVIVAEDRARFLDRLAKLATREDPLAPDPDAPDLDADWRDAFAGTGARRIDLPTYPFQRRAYWLTPPAPKADEGGGRQRWSAPDVLPREPRPLTPEQQSELAELVVQDPDAGSAAVLSALFERIAFLLGWDAARLTGRERARLNELGFDSLLAVRLRHRLRTDLSVDLTLGLLLGDSALPDIVDDIRAQLAARTLVAPPDGAADEAARNGEIEVLSL</sequence>
<dbReference type="InterPro" id="IPR036736">
    <property type="entry name" value="ACP-like_sf"/>
</dbReference>
<feature type="region of interest" description="Disordered" evidence="6">
    <location>
        <begin position="598"/>
        <end position="626"/>
    </location>
</feature>
<keyword evidence="3" id="KW-0597">Phosphoprotein</keyword>
<feature type="domain" description="Ketosynthase family 3 (KS3)" evidence="8">
    <location>
        <begin position="33"/>
        <end position="460"/>
    </location>
</feature>
<reference evidence="10" key="1">
    <citation type="journal article" date="2019" name="Int. J. Syst. Evol. Microbiol.">
        <title>The Global Catalogue of Microorganisms (GCM) 10K type strain sequencing project: providing services to taxonomists for standard genome sequencing and annotation.</title>
        <authorList>
            <consortium name="The Broad Institute Genomics Platform"/>
            <consortium name="The Broad Institute Genome Sequencing Center for Infectious Disease"/>
            <person name="Wu L."/>
            <person name="Ma J."/>
        </authorList>
    </citation>
    <scope>NUCLEOTIDE SEQUENCE [LARGE SCALE GENOMIC DNA]</scope>
    <source>
        <strain evidence="10">JCM 17440</strain>
    </source>
</reference>
<keyword evidence="4" id="KW-0808">Transferase</keyword>
<dbReference type="Pfam" id="PF00550">
    <property type="entry name" value="PP-binding"/>
    <property type="match status" value="1"/>
</dbReference>
<evidence type="ECO:0000259" key="8">
    <source>
        <dbReference type="PROSITE" id="PS52004"/>
    </source>
</evidence>
<dbReference type="Pfam" id="PF02801">
    <property type="entry name" value="Ketoacyl-synt_C"/>
    <property type="match status" value="1"/>
</dbReference>
<dbReference type="SMART" id="SM00825">
    <property type="entry name" value="PKS_KS"/>
    <property type="match status" value="1"/>
</dbReference>
<evidence type="ECO:0000313" key="10">
    <source>
        <dbReference type="Proteomes" id="UP001501710"/>
    </source>
</evidence>
<dbReference type="PANTHER" id="PTHR43775">
    <property type="entry name" value="FATTY ACID SYNTHASE"/>
    <property type="match status" value="1"/>
</dbReference>
<dbReference type="PROSITE" id="PS52004">
    <property type="entry name" value="KS3_2"/>
    <property type="match status" value="1"/>
</dbReference>
<organism evidence="9 10">
    <name type="scientific">Actinomadura meridiana</name>
    <dbReference type="NCBI Taxonomy" id="559626"/>
    <lineage>
        <taxon>Bacteria</taxon>
        <taxon>Bacillati</taxon>
        <taxon>Actinomycetota</taxon>
        <taxon>Actinomycetes</taxon>
        <taxon>Streptosporangiales</taxon>
        <taxon>Thermomonosporaceae</taxon>
        <taxon>Actinomadura</taxon>
    </lineage>
</organism>
<evidence type="ECO:0000256" key="2">
    <source>
        <dbReference type="ARBA" id="ARBA00022450"/>
    </source>
</evidence>
<dbReference type="Gene3D" id="3.40.47.10">
    <property type="match status" value="1"/>
</dbReference>
<evidence type="ECO:0000259" key="7">
    <source>
        <dbReference type="PROSITE" id="PS50075"/>
    </source>
</evidence>
<keyword evidence="5" id="KW-0511">Multifunctional enzyme</keyword>
<accession>A0ABP8C2G2</accession>
<dbReference type="PANTHER" id="PTHR43775:SF51">
    <property type="entry name" value="INACTIVE PHENOLPHTHIOCEROL SYNTHESIS POLYKETIDE SYNTHASE TYPE I PKS1-RELATED"/>
    <property type="match status" value="1"/>
</dbReference>
<dbReference type="EMBL" id="BAABAS010000006">
    <property type="protein sequence ID" value="GAA4232324.1"/>
    <property type="molecule type" value="Genomic_DNA"/>
</dbReference>
<comment type="caution">
    <text evidence="9">The sequence shown here is derived from an EMBL/GenBank/DDBJ whole genome shotgun (WGS) entry which is preliminary data.</text>
</comment>
<dbReference type="Proteomes" id="UP001501710">
    <property type="component" value="Unassembled WGS sequence"/>
</dbReference>
<dbReference type="RefSeq" id="WP_344896768.1">
    <property type="nucleotide sequence ID" value="NZ_BAABAS010000006.1"/>
</dbReference>
<evidence type="ECO:0000256" key="5">
    <source>
        <dbReference type="ARBA" id="ARBA00023268"/>
    </source>
</evidence>
<dbReference type="InterPro" id="IPR015083">
    <property type="entry name" value="NorB/c/GfsB-D-like_docking"/>
</dbReference>
<dbReference type="InterPro" id="IPR020841">
    <property type="entry name" value="PKS_Beta-ketoAc_synthase_dom"/>
</dbReference>
<dbReference type="SUPFAM" id="SSF47336">
    <property type="entry name" value="ACP-like"/>
    <property type="match status" value="1"/>
</dbReference>
<dbReference type="CDD" id="cd00833">
    <property type="entry name" value="PKS"/>
    <property type="match status" value="1"/>
</dbReference>
<dbReference type="InterPro" id="IPR050091">
    <property type="entry name" value="PKS_NRPS_Biosynth_Enz"/>
</dbReference>
<name>A0ABP8C2G2_9ACTN</name>
<keyword evidence="10" id="KW-1185">Reference proteome</keyword>
<dbReference type="Gene3D" id="1.10.1200.10">
    <property type="entry name" value="ACP-like"/>
    <property type="match status" value="1"/>
</dbReference>
<dbReference type="InterPro" id="IPR006162">
    <property type="entry name" value="Ppantetheine_attach_site"/>
</dbReference>
<dbReference type="InterPro" id="IPR009081">
    <property type="entry name" value="PP-bd_ACP"/>
</dbReference>
<dbReference type="InterPro" id="IPR014031">
    <property type="entry name" value="Ketoacyl_synth_C"/>
</dbReference>
<feature type="domain" description="Carrier" evidence="7">
    <location>
        <begin position="643"/>
        <end position="722"/>
    </location>
</feature>
<dbReference type="Pfam" id="PF22621">
    <property type="entry name" value="CurL-like_PKS_C"/>
    <property type="match status" value="1"/>
</dbReference>
<dbReference type="Pfam" id="PF00109">
    <property type="entry name" value="ketoacyl-synt"/>
    <property type="match status" value="1"/>
</dbReference>
<dbReference type="Gene3D" id="3.30.70.3290">
    <property type="match status" value="1"/>
</dbReference>
<evidence type="ECO:0008006" key="11">
    <source>
        <dbReference type="Google" id="ProtNLM"/>
    </source>
</evidence>
<dbReference type="PROSITE" id="PS50075">
    <property type="entry name" value="CARRIER"/>
    <property type="match status" value="1"/>
</dbReference>
<protein>
    <recommendedName>
        <fullName evidence="11">Polyketide synthase</fullName>
    </recommendedName>
</protein>
<comment type="cofactor">
    <cofactor evidence="1">
        <name>pantetheine 4'-phosphate</name>
        <dbReference type="ChEBI" id="CHEBI:47942"/>
    </cofactor>
</comment>
<evidence type="ECO:0000313" key="9">
    <source>
        <dbReference type="EMBL" id="GAA4232324.1"/>
    </source>
</evidence>
<evidence type="ECO:0000256" key="1">
    <source>
        <dbReference type="ARBA" id="ARBA00001957"/>
    </source>
</evidence>
<evidence type="ECO:0000256" key="4">
    <source>
        <dbReference type="ARBA" id="ARBA00022679"/>
    </source>
</evidence>
<dbReference type="InterPro" id="IPR014030">
    <property type="entry name" value="Ketoacyl_synth_N"/>
</dbReference>
<gene>
    <name evidence="9" type="ORF">GCM10022254_31890</name>
</gene>
<evidence type="ECO:0000256" key="6">
    <source>
        <dbReference type="SAM" id="MobiDB-lite"/>
    </source>
</evidence>
<dbReference type="SUPFAM" id="SSF53901">
    <property type="entry name" value="Thiolase-like"/>
    <property type="match status" value="1"/>
</dbReference>
<dbReference type="PROSITE" id="PS00012">
    <property type="entry name" value="PHOSPHOPANTETHEINE"/>
    <property type="match status" value="1"/>
</dbReference>
<proteinExistence type="predicted"/>
<keyword evidence="2" id="KW-0596">Phosphopantetheine</keyword>
<dbReference type="Pfam" id="PF08990">
    <property type="entry name" value="Docking"/>
    <property type="match status" value="1"/>
</dbReference>
<dbReference type="InterPro" id="IPR016039">
    <property type="entry name" value="Thiolase-like"/>
</dbReference>